<keyword evidence="3 6" id="KW-0521">NADP</keyword>
<comment type="subcellular location">
    <subcellularLocation>
        <location evidence="6">Cytoplasm</location>
    </subcellularLocation>
</comment>
<dbReference type="Gene3D" id="3.40.50.10330">
    <property type="entry name" value="Probable inorganic polyphosphate/atp-NAD kinase, domain 1"/>
    <property type="match status" value="1"/>
</dbReference>
<dbReference type="Pfam" id="PF20143">
    <property type="entry name" value="NAD_kinase_C"/>
    <property type="match status" value="1"/>
</dbReference>
<evidence type="ECO:0000256" key="1">
    <source>
        <dbReference type="ARBA" id="ARBA00022679"/>
    </source>
</evidence>
<keyword evidence="4 6" id="KW-0520">NAD</keyword>
<keyword evidence="6" id="KW-0547">Nucleotide-binding</keyword>
<dbReference type="GO" id="GO:0005737">
    <property type="term" value="C:cytoplasm"/>
    <property type="evidence" value="ECO:0007669"/>
    <property type="project" value="UniProtKB-SubCell"/>
</dbReference>
<evidence type="ECO:0000256" key="3">
    <source>
        <dbReference type="ARBA" id="ARBA00022857"/>
    </source>
</evidence>
<keyword evidence="1 6" id="KW-0808">Transferase</keyword>
<evidence type="ECO:0000313" key="8">
    <source>
        <dbReference type="Proteomes" id="UP000034581"/>
    </source>
</evidence>
<feature type="binding site" evidence="6">
    <location>
        <begin position="53"/>
        <end position="54"/>
    </location>
    <ligand>
        <name>NAD(+)</name>
        <dbReference type="ChEBI" id="CHEBI:57540"/>
    </ligand>
</feature>
<dbReference type="InterPro" id="IPR017438">
    <property type="entry name" value="ATP-NAD_kinase_N"/>
</dbReference>
<dbReference type="GO" id="GO:0005524">
    <property type="term" value="F:ATP binding"/>
    <property type="evidence" value="ECO:0007669"/>
    <property type="project" value="UniProtKB-KW"/>
</dbReference>
<proteinExistence type="inferred from homology"/>
<dbReference type="GO" id="GO:0006741">
    <property type="term" value="P:NADP+ biosynthetic process"/>
    <property type="evidence" value="ECO:0007669"/>
    <property type="project" value="UniProtKB-UniRule"/>
</dbReference>
<feature type="binding site" evidence="6">
    <location>
        <begin position="157"/>
        <end position="162"/>
    </location>
    <ligand>
        <name>NAD(+)</name>
        <dbReference type="ChEBI" id="CHEBI:57540"/>
    </ligand>
</feature>
<dbReference type="Proteomes" id="UP000034581">
    <property type="component" value="Unassembled WGS sequence"/>
</dbReference>
<keyword evidence="6" id="KW-0963">Cytoplasm</keyword>
<comment type="similarity">
    <text evidence="6">Belongs to the NAD kinase family.</text>
</comment>
<comment type="cofactor">
    <cofactor evidence="6">
        <name>a divalent metal cation</name>
        <dbReference type="ChEBI" id="CHEBI:60240"/>
    </cofactor>
</comment>
<dbReference type="GO" id="GO:0003951">
    <property type="term" value="F:NAD+ kinase activity"/>
    <property type="evidence" value="ECO:0007669"/>
    <property type="project" value="UniProtKB-UniRule"/>
</dbReference>
<dbReference type="GO" id="GO:0019674">
    <property type="term" value="P:NAD+ metabolic process"/>
    <property type="evidence" value="ECO:0007669"/>
    <property type="project" value="InterPro"/>
</dbReference>
<evidence type="ECO:0000256" key="5">
    <source>
        <dbReference type="ARBA" id="ARBA00047925"/>
    </source>
</evidence>
<evidence type="ECO:0000256" key="6">
    <source>
        <dbReference type="HAMAP-Rule" id="MF_00361"/>
    </source>
</evidence>
<dbReference type="EC" id="2.7.1.23" evidence="6"/>
<sequence>MNQNILIFYKTTPEIEKQARIMAKEINADILPDRNSLDINSKKYDLIIPIGGDGTVLHAETAFPKVKKLPLGAGRVEFLASASLKDWKKVWQLYLQNKYFIEKRMKISYSQHEALNEINITKKNLGQMFEGEIYLNNELLHAIRGDGIIVATPTGSTAYSLSAGGSIIDPQIAALIITPVTPFASFYRPLIIPPEIKIKIVSKTSCNLVIDGIVISDHKDETEFKIEKSNVFAQIIRFSEKVDLYQKLHLLK</sequence>
<dbReference type="AlphaFoldDB" id="A0A0G0E247"/>
<keyword evidence="2 6" id="KW-0418">Kinase</keyword>
<feature type="active site" description="Proton acceptor" evidence="6">
    <location>
        <position position="53"/>
    </location>
</feature>
<dbReference type="PANTHER" id="PTHR20275">
    <property type="entry name" value="NAD KINASE"/>
    <property type="match status" value="1"/>
</dbReference>
<dbReference type="Pfam" id="PF01513">
    <property type="entry name" value="NAD_kinase"/>
    <property type="match status" value="1"/>
</dbReference>
<dbReference type="InterPro" id="IPR016064">
    <property type="entry name" value="NAD/diacylglycerol_kinase_sf"/>
</dbReference>
<dbReference type="GO" id="GO:0046872">
    <property type="term" value="F:metal ion binding"/>
    <property type="evidence" value="ECO:0007669"/>
    <property type="project" value="UniProtKB-UniRule"/>
</dbReference>
<feature type="binding site" evidence="6">
    <location>
        <begin position="116"/>
        <end position="117"/>
    </location>
    <ligand>
        <name>NAD(+)</name>
        <dbReference type="ChEBI" id="CHEBI:57540"/>
    </ligand>
</feature>
<evidence type="ECO:0000256" key="4">
    <source>
        <dbReference type="ARBA" id="ARBA00023027"/>
    </source>
</evidence>
<comment type="catalytic activity">
    <reaction evidence="5 6">
        <text>NAD(+) + ATP = ADP + NADP(+) + H(+)</text>
        <dbReference type="Rhea" id="RHEA:18629"/>
        <dbReference type="ChEBI" id="CHEBI:15378"/>
        <dbReference type="ChEBI" id="CHEBI:30616"/>
        <dbReference type="ChEBI" id="CHEBI:57540"/>
        <dbReference type="ChEBI" id="CHEBI:58349"/>
        <dbReference type="ChEBI" id="CHEBI:456216"/>
        <dbReference type="EC" id="2.7.1.23"/>
    </reaction>
</comment>
<dbReference type="PANTHER" id="PTHR20275:SF0">
    <property type="entry name" value="NAD KINASE"/>
    <property type="match status" value="1"/>
</dbReference>
<evidence type="ECO:0000313" key="7">
    <source>
        <dbReference type="EMBL" id="KKP69260.1"/>
    </source>
</evidence>
<dbReference type="GO" id="GO:0051287">
    <property type="term" value="F:NAD binding"/>
    <property type="evidence" value="ECO:0007669"/>
    <property type="project" value="UniProtKB-ARBA"/>
</dbReference>
<feature type="binding site" evidence="6">
    <location>
        <position position="58"/>
    </location>
    <ligand>
        <name>NAD(+)</name>
        <dbReference type="ChEBI" id="CHEBI:57540"/>
    </ligand>
</feature>
<feature type="binding site" evidence="6">
    <location>
        <position position="144"/>
    </location>
    <ligand>
        <name>NAD(+)</name>
        <dbReference type="ChEBI" id="CHEBI:57540"/>
    </ligand>
</feature>
<dbReference type="Gene3D" id="2.60.200.30">
    <property type="entry name" value="Probable inorganic polyphosphate/atp-NAD kinase, domain 2"/>
    <property type="match status" value="1"/>
</dbReference>
<comment type="caution">
    <text evidence="7">The sequence shown here is derived from an EMBL/GenBank/DDBJ whole genome shotgun (WGS) entry which is preliminary data.</text>
</comment>
<evidence type="ECO:0000256" key="2">
    <source>
        <dbReference type="ARBA" id="ARBA00022777"/>
    </source>
</evidence>
<feature type="binding site" evidence="6">
    <location>
        <position position="146"/>
    </location>
    <ligand>
        <name>NAD(+)</name>
        <dbReference type="ChEBI" id="CHEBI:57540"/>
    </ligand>
</feature>
<dbReference type="STRING" id="1618350.UR67_C0008G0016"/>
<dbReference type="HAMAP" id="MF_00361">
    <property type="entry name" value="NAD_kinase"/>
    <property type="match status" value="1"/>
</dbReference>
<comment type="function">
    <text evidence="6">Involved in the regulation of the intracellular balance of NAD and NADP, and is a key enzyme in the biosynthesis of NADP. Catalyzes specifically the phosphorylation on 2'-hydroxyl of the adenosine moiety of NAD to yield NADP.</text>
</comment>
<name>A0A0G0E247_UNCC3</name>
<gene>
    <name evidence="6" type="primary">nadK</name>
    <name evidence="7" type="ORF">UR67_C0008G0016</name>
</gene>
<protein>
    <recommendedName>
        <fullName evidence="6">NAD kinase</fullName>
        <ecNumber evidence="6">2.7.1.23</ecNumber>
    </recommendedName>
    <alternativeName>
        <fullName evidence="6">ATP-dependent NAD kinase</fullName>
    </alternativeName>
</protein>
<accession>A0A0G0E247</accession>
<dbReference type="EMBL" id="LBQB01000008">
    <property type="protein sequence ID" value="KKP69260.1"/>
    <property type="molecule type" value="Genomic_DNA"/>
</dbReference>
<organism evidence="7 8">
    <name type="scientific">candidate division CPR3 bacterium GW2011_GWF2_35_18</name>
    <dbReference type="NCBI Taxonomy" id="1618350"/>
    <lineage>
        <taxon>Bacteria</taxon>
        <taxon>Bacteria division CPR3</taxon>
    </lineage>
</organism>
<comment type="caution">
    <text evidence="6">Lacks conserved residue(s) required for the propagation of feature annotation.</text>
</comment>
<dbReference type="SUPFAM" id="SSF111331">
    <property type="entry name" value="NAD kinase/diacylglycerol kinase-like"/>
    <property type="match status" value="1"/>
</dbReference>
<keyword evidence="6" id="KW-0067">ATP-binding</keyword>
<dbReference type="InterPro" id="IPR002504">
    <property type="entry name" value="NADK"/>
</dbReference>
<dbReference type="InterPro" id="IPR017437">
    <property type="entry name" value="ATP-NAD_kinase_PpnK-typ_C"/>
</dbReference>
<dbReference type="PATRIC" id="fig|1618350.3.peg.1008"/>
<reference evidence="7 8" key="1">
    <citation type="journal article" date="2015" name="Nature">
        <title>rRNA introns, odd ribosomes, and small enigmatic genomes across a large radiation of phyla.</title>
        <authorList>
            <person name="Brown C.T."/>
            <person name="Hug L.A."/>
            <person name="Thomas B.C."/>
            <person name="Sharon I."/>
            <person name="Castelle C.J."/>
            <person name="Singh A."/>
            <person name="Wilkins M.J."/>
            <person name="Williams K.H."/>
            <person name="Banfield J.F."/>
        </authorList>
    </citation>
    <scope>NUCLEOTIDE SEQUENCE [LARGE SCALE GENOMIC DNA]</scope>
</reference>